<dbReference type="EMBL" id="JAQPOK010000156">
    <property type="protein sequence ID" value="MDJ1181222.1"/>
    <property type="molecule type" value="Genomic_DNA"/>
</dbReference>
<dbReference type="Proteomes" id="UP001231370">
    <property type="component" value="Unassembled WGS sequence"/>
</dbReference>
<dbReference type="PROSITE" id="PS50082">
    <property type="entry name" value="WD_REPEATS_2"/>
    <property type="match status" value="7"/>
</dbReference>
<protein>
    <submittedName>
        <fullName evidence="5">WD40 repeat domain-containing protein</fullName>
    </submittedName>
</protein>
<dbReference type="PANTHER" id="PTHR19879">
    <property type="entry name" value="TRANSCRIPTION INITIATION FACTOR TFIID"/>
    <property type="match status" value="1"/>
</dbReference>
<accession>A0ABT7BR44</accession>
<dbReference type="PRINTS" id="PR00320">
    <property type="entry name" value="GPROTEINBRPT"/>
</dbReference>
<dbReference type="InterPro" id="IPR020472">
    <property type="entry name" value="WD40_PAC1"/>
</dbReference>
<evidence type="ECO:0000313" key="5">
    <source>
        <dbReference type="EMBL" id="MDJ1181222.1"/>
    </source>
</evidence>
<dbReference type="InterPro" id="IPR015943">
    <property type="entry name" value="WD40/YVTN_repeat-like_dom_sf"/>
</dbReference>
<dbReference type="RefSeq" id="WP_283764523.1">
    <property type="nucleotide sequence ID" value="NZ_JAQPOK010000156.1"/>
</dbReference>
<keyword evidence="6" id="KW-1185">Reference proteome</keyword>
<evidence type="ECO:0000256" key="2">
    <source>
        <dbReference type="ARBA" id="ARBA00022737"/>
    </source>
</evidence>
<sequence>MLHIDIKRILQLNKSLLGGTALLGLGSIAAGILAGPFFGAVANFTAGMVGNNLGALVDRLRNNRDVLRNQDLAKAAARAISLALGKISYQFPEIQGQLQHLASQTEAYWLQWEEQAQTEQAQNLTLFESVREEQLVNIFAQSPEQFSQYQVLRAEEWRELATWLFRQGCQQGALLGELADYKDVIDALAQELNEKFNKNLREVLKDDAANGGEAFAGMLLDLHGATLAKLDTLDKEIKQEFQKLATREDICQALERVESGIHQELQEIKAMLGVVLELLHQRGHEQEGEQLPNLQSFDVLPMQPPLSLLCPYLGLSAFRQEDKHLFFGRDDLIEELVKVVQAQAIVPVIGPSGSGKSSVVFAGLMPELEKKSGWLIESLRPKKDPLYELARALLRLTAPETELQEENINAPIVAQRLRDDPLTLEKWLGSLLEREPQKRILLIIDQFEEVFPTGERALFVQRVLAGVKALNQRSLRVTLLLTMRADFMEEALSESRLAEVLERDVKVKPMNAEQLRAVIEQPAQGLVQIEEGLTARILGDLLTEKESSSVEQRSEAAGCLPLVEFALEKLWQEHERGWLTHEAYDKIGGVKGAIAQHAESVFRKLEPGEQETVRQLLIQLVYPGVENRHTRKIVTRSELGEQQWSMAQELARAEYRLVVTKRNQGTETVELIHEALIREWGRLQGWIAENREFRRWQEQLEVERKLGDWLQGKRLTQGEYWLQSRGGELSGAQERFIRQSIEEREKRRRRVVQGAVAVGGVMTLLAAAAGLFGWQAERRRVEAEVRADALSAQRLVEVRPVPALTRAIAATGRSEQKLGQVLPLVQSSLAETVQVSRERHQFQGHQGRVSSITITPDGSKVISGSEDNTLRVWDIATGESLAVLEGHQGGVYSIAITPDGSKIIAGSGDNTLRVWDIATGESLAILEGHQGSIAITPDGSKVISGSRDNTLRVWDIATGESLAVLEGHQDEVWSLAITPDGSKVISGSDDNTLRVWDIATGESLAVLEGHQDRVSSIAITPDGSKVISGSGDNTLRVWDIATGESLAVLEGHQGGVWSLAITPDGSKVISGSGDNTLRVWDINTGESLAVLKGHQHRVWSLAITPDGSKVISNTASSVRVWDVSTGKSLAVLKGDQDVFLSIAITPD</sequence>
<feature type="repeat" description="WD" evidence="3">
    <location>
        <begin position="965"/>
        <end position="1006"/>
    </location>
</feature>
<organism evidence="5 6">
    <name type="scientific">Roseofilum halophilum BLCC-M91</name>
    <dbReference type="NCBI Taxonomy" id="3022259"/>
    <lineage>
        <taxon>Bacteria</taxon>
        <taxon>Bacillati</taxon>
        <taxon>Cyanobacteriota</taxon>
        <taxon>Cyanophyceae</taxon>
        <taxon>Desertifilales</taxon>
        <taxon>Desertifilaceae</taxon>
        <taxon>Roseofilum</taxon>
        <taxon>Roseofilum halophilum</taxon>
    </lineage>
</organism>
<dbReference type="PROSITE" id="PS00678">
    <property type="entry name" value="WD_REPEATS_1"/>
    <property type="match status" value="6"/>
</dbReference>
<reference evidence="5 6" key="1">
    <citation type="submission" date="2023-01" db="EMBL/GenBank/DDBJ databases">
        <title>Novel diversity within Roseofilum (Cyanobacteria; Desertifilaceae) from marine benthic mats with descriptions of four novel species.</title>
        <authorList>
            <person name="Wang Y."/>
            <person name="Berthold D.E."/>
            <person name="Hu J."/>
            <person name="Lefler F.W."/>
            <person name="Laughinghouse H.D. IV."/>
        </authorList>
    </citation>
    <scope>NUCLEOTIDE SEQUENCE [LARGE SCALE GENOMIC DNA]</scope>
    <source>
        <strain evidence="5 6">BLCC-M91</strain>
    </source>
</reference>
<dbReference type="Pfam" id="PF20703">
    <property type="entry name" value="nSTAND1"/>
    <property type="match status" value="1"/>
</dbReference>
<feature type="non-terminal residue" evidence="5">
    <location>
        <position position="1147"/>
    </location>
</feature>
<dbReference type="InterPro" id="IPR018391">
    <property type="entry name" value="PQQ_b-propeller_rpt"/>
</dbReference>
<evidence type="ECO:0000256" key="3">
    <source>
        <dbReference type="PROSITE-ProRule" id="PRU00221"/>
    </source>
</evidence>
<feature type="repeat" description="WD" evidence="3">
    <location>
        <begin position="932"/>
        <end position="964"/>
    </location>
</feature>
<name>A0ABT7BR44_9CYAN</name>
<dbReference type="SUPFAM" id="SSF50998">
    <property type="entry name" value="Quinoprotein alcohol dehydrogenase-like"/>
    <property type="match status" value="1"/>
</dbReference>
<keyword evidence="1 3" id="KW-0853">WD repeat</keyword>
<dbReference type="SMART" id="SM00564">
    <property type="entry name" value="PQQ"/>
    <property type="match status" value="7"/>
</dbReference>
<feature type="repeat" description="WD" evidence="3">
    <location>
        <begin position="1091"/>
        <end position="1131"/>
    </location>
</feature>
<dbReference type="InterPro" id="IPR049052">
    <property type="entry name" value="nSTAND1"/>
</dbReference>
<dbReference type="PROSITE" id="PS50294">
    <property type="entry name" value="WD_REPEATS_REGION"/>
    <property type="match status" value="6"/>
</dbReference>
<evidence type="ECO:0000313" key="6">
    <source>
        <dbReference type="Proteomes" id="UP001231370"/>
    </source>
</evidence>
<dbReference type="SMART" id="SM00320">
    <property type="entry name" value="WD40"/>
    <property type="match status" value="7"/>
</dbReference>
<feature type="repeat" description="WD" evidence="3">
    <location>
        <begin position="842"/>
        <end position="883"/>
    </location>
</feature>
<feature type="domain" description="Novel STAND NTPase 1" evidence="4">
    <location>
        <begin position="311"/>
        <end position="712"/>
    </location>
</feature>
<comment type="caution">
    <text evidence="5">The sequence shown here is derived from an EMBL/GenBank/DDBJ whole genome shotgun (WGS) entry which is preliminary data.</text>
</comment>
<evidence type="ECO:0000256" key="1">
    <source>
        <dbReference type="ARBA" id="ARBA00022574"/>
    </source>
</evidence>
<evidence type="ECO:0000259" key="4">
    <source>
        <dbReference type="Pfam" id="PF20703"/>
    </source>
</evidence>
<dbReference type="SUPFAM" id="SSF52540">
    <property type="entry name" value="P-loop containing nucleoside triphosphate hydrolases"/>
    <property type="match status" value="1"/>
</dbReference>
<feature type="repeat" description="WD" evidence="3">
    <location>
        <begin position="1007"/>
        <end position="1048"/>
    </location>
</feature>
<proteinExistence type="predicted"/>
<dbReference type="Pfam" id="PF00400">
    <property type="entry name" value="WD40"/>
    <property type="match status" value="7"/>
</dbReference>
<dbReference type="InterPro" id="IPR027417">
    <property type="entry name" value="P-loop_NTPase"/>
</dbReference>
<dbReference type="InterPro" id="IPR011047">
    <property type="entry name" value="Quinoprotein_ADH-like_sf"/>
</dbReference>
<feature type="repeat" description="WD" evidence="3">
    <location>
        <begin position="1049"/>
        <end position="1090"/>
    </location>
</feature>
<dbReference type="InterPro" id="IPR001680">
    <property type="entry name" value="WD40_rpt"/>
</dbReference>
<dbReference type="PANTHER" id="PTHR19879:SF9">
    <property type="entry name" value="TRANSCRIPTION INITIATION FACTOR TFIID SUBUNIT 5"/>
    <property type="match status" value="1"/>
</dbReference>
<dbReference type="CDD" id="cd00200">
    <property type="entry name" value="WD40"/>
    <property type="match status" value="1"/>
</dbReference>
<dbReference type="Gene3D" id="3.40.50.300">
    <property type="entry name" value="P-loop containing nucleotide triphosphate hydrolases"/>
    <property type="match status" value="1"/>
</dbReference>
<dbReference type="Gene3D" id="2.130.10.10">
    <property type="entry name" value="YVTN repeat-like/Quinoprotein amine dehydrogenase"/>
    <property type="match status" value="4"/>
</dbReference>
<dbReference type="InterPro" id="IPR019775">
    <property type="entry name" value="WD40_repeat_CS"/>
</dbReference>
<feature type="repeat" description="WD" evidence="3">
    <location>
        <begin position="884"/>
        <end position="925"/>
    </location>
</feature>
<keyword evidence="2" id="KW-0677">Repeat</keyword>
<gene>
    <name evidence="5" type="ORF">PJF56_20375</name>
</gene>